<gene>
    <name evidence="3" type="ORF">B1B_13984</name>
</gene>
<dbReference type="InterPro" id="IPR003439">
    <property type="entry name" value="ABC_transporter-like_ATP-bd"/>
</dbReference>
<sequence length="69" mass="7434">MTAQLELRGITKHYGKRVVAEDVQLSLRAGEFFVILGPSGEGKSTLLRMVAGIETPDAGSIFIDGREVT</sequence>
<accession>T1APL7</accession>
<feature type="domain" description="ABC transporter" evidence="2">
    <location>
        <begin position="21"/>
        <end position="68"/>
    </location>
</feature>
<dbReference type="InterPro" id="IPR027417">
    <property type="entry name" value="P-loop_NTPase"/>
</dbReference>
<keyword evidence="3" id="KW-0547">Nucleotide-binding</keyword>
<comment type="caution">
    <text evidence="3">The sequence shown here is derived from an EMBL/GenBank/DDBJ whole genome shotgun (WGS) entry which is preliminary data.</text>
</comment>
<keyword evidence="1" id="KW-0813">Transport</keyword>
<dbReference type="Pfam" id="PF00005">
    <property type="entry name" value="ABC_tran"/>
    <property type="match status" value="1"/>
</dbReference>
<dbReference type="AlphaFoldDB" id="T1APL7"/>
<protein>
    <submittedName>
        <fullName evidence="3">Transporter ATP-binding protein</fullName>
    </submittedName>
</protein>
<dbReference type="PANTHER" id="PTHR42781:SF4">
    <property type="entry name" value="SPERMIDINE_PUTRESCINE IMPORT ATP-BINDING PROTEIN POTA"/>
    <property type="match status" value="1"/>
</dbReference>
<name>T1APL7_9ZZZZ</name>
<reference evidence="3" key="1">
    <citation type="submission" date="2013-08" db="EMBL/GenBank/DDBJ databases">
        <authorList>
            <person name="Mendez C."/>
            <person name="Richter M."/>
            <person name="Ferrer M."/>
            <person name="Sanchez J."/>
        </authorList>
    </citation>
    <scope>NUCLEOTIDE SEQUENCE</scope>
</reference>
<dbReference type="SUPFAM" id="SSF52540">
    <property type="entry name" value="P-loop containing nucleoside triphosphate hydrolases"/>
    <property type="match status" value="1"/>
</dbReference>
<reference evidence="3" key="2">
    <citation type="journal article" date="2014" name="ISME J.">
        <title>Microbial stratification in low pH oxic and suboxic macroscopic growths along an acid mine drainage.</title>
        <authorList>
            <person name="Mendez-Garcia C."/>
            <person name="Mesa V."/>
            <person name="Sprenger R.R."/>
            <person name="Richter M."/>
            <person name="Diez M.S."/>
            <person name="Solano J."/>
            <person name="Bargiela R."/>
            <person name="Golyshina O.V."/>
            <person name="Manteca A."/>
            <person name="Ramos J.L."/>
            <person name="Gallego J.R."/>
            <person name="Llorente I."/>
            <person name="Martins Dos Santos V.A."/>
            <person name="Jensen O.N."/>
            <person name="Pelaez A.I."/>
            <person name="Sanchez J."/>
            <person name="Ferrer M."/>
        </authorList>
    </citation>
    <scope>NUCLEOTIDE SEQUENCE</scope>
</reference>
<dbReference type="PANTHER" id="PTHR42781">
    <property type="entry name" value="SPERMIDINE/PUTRESCINE IMPORT ATP-BINDING PROTEIN POTA"/>
    <property type="match status" value="1"/>
</dbReference>
<keyword evidence="3" id="KW-0067">ATP-binding</keyword>
<dbReference type="Gene3D" id="3.40.50.300">
    <property type="entry name" value="P-loop containing nucleotide triphosphate hydrolases"/>
    <property type="match status" value="1"/>
</dbReference>
<evidence type="ECO:0000259" key="2">
    <source>
        <dbReference type="Pfam" id="PF00005"/>
    </source>
</evidence>
<evidence type="ECO:0000313" key="3">
    <source>
        <dbReference type="EMBL" id="EQD42654.1"/>
    </source>
</evidence>
<proteinExistence type="predicted"/>
<dbReference type="GO" id="GO:0005524">
    <property type="term" value="F:ATP binding"/>
    <property type="evidence" value="ECO:0007669"/>
    <property type="project" value="UniProtKB-KW"/>
</dbReference>
<organism evidence="3">
    <name type="scientific">mine drainage metagenome</name>
    <dbReference type="NCBI Taxonomy" id="410659"/>
    <lineage>
        <taxon>unclassified sequences</taxon>
        <taxon>metagenomes</taxon>
        <taxon>ecological metagenomes</taxon>
    </lineage>
</organism>
<dbReference type="GO" id="GO:0016887">
    <property type="term" value="F:ATP hydrolysis activity"/>
    <property type="evidence" value="ECO:0007669"/>
    <property type="project" value="InterPro"/>
</dbReference>
<feature type="non-terminal residue" evidence="3">
    <location>
        <position position="69"/>
    </location>
</feature>
<evidence type="ECO:0000256" key="1">
    <source>
        <dbReference type="ARBA" id="ARBA00022448"/>
    </source>
</evidence>
<dbReference type="EMBL" id="AUZY01009223">
    <property type="protein sequence ID" value="EQD42654.1"/>
    <property type="molecule type" value="Genomic_DNA"/>
</dbReference>
<dbReference type="InterPro" id="IPR050093">
    <property type="entry name" value="ABC_SmlMolc_Importer"/>
</dbReference>